<keyword evidence="11" id="KW-0747">Spliceosome</keyword>
<keyword evidence="14" id="KW-0832">Ubl conjugation</keyword>
<evidence type="ECO:0000256" key="35">
    <source>
        <dbReference type="ARBA" id="ARBA00077781"/>
    </source>
</evidence>
<keyword evidence="8" id="KW-0597">Phosphoprotein</keyword>
<keyword evidence="25 37" id="KW-0675">Receptor</keyword>
<dbReference type="GO" id="GO:0008528">
    <property type="term" value="F:G protein-coupled peptide receptor activity"/>
    <property type="evidence" value="ECO:0007669"/>
    <property type="project" value="InterPro"/>
</dbReference>
<keyword evidence="15 36" id="KW-0694">RNA-binding</keyword>
<feature type="region of interest" description="Disordered" evidence="38">
    <location>
        <begin position="442"/>
        <end position="494"/>
    </location>
</feature>
<dbReference type="FunFam" id="3.30.70.330:FF:000105">
    <property type="entry name" value="HIV Tat-specific factor 1 homolog"/>
    <property type="match status" value="2"/>
</dbReference>
<dbReference type="GO" id="GO:0006281">
    <property type="term" value="P:DNA repair"/>
    <property type="evidence" value="ECO:0007669"/>
    <property type="project" value="UniProtKB-KW"/>
</dbReference>
<dbReference type="InterPro" id="IPR003954">
    <property type="entry name" value="RRM_euk-type"/>
</dbReference>
<evidence type="ECO:0000256" key="1">
    <source>
        <dbReference type="ARBA" id="ARBA00004123"/>
    </source>
</evidence>
<evidence type="ECO:0000256" key="39">
    <source>
        <dbReference type="SAM" id="Phobius"/>
    </source>
</evidence>
<evidence type="ECO:0000256" key="38">
    <source>
        <dbReference type="SAM" id="MobiDB-lite"/>
    </source>
</evidence>
<dbReference type="SMART" id="SM01381">
    <property type="entry name" value="7TM_GPCR_Srsx"/>
    <property type="match status" value="1"/>
</dbReference>
<evidence type="ECO:0000256" key="28">
    <source>
        <dbReference type="ARBA" id="ARBA00023204"/>
    </source>
</evidence>
<sequence>MGSSNETSTTFSSAELGDSSSAQNFSTLDSEPAQEAPVAQAVLCTVLSVYGTIIAVGLLGNVILIKVFFTVKSMQTAPNIFIASLAVGDLLLLLTCVPVDASRYFADTWLFGRAGCKIISFIQLASVGVSVFTLTVLSADRYRAIVRPMDLQGSDAVLWTICKVGCIWMLSMLFAVPEAVFSDLYSFNVMGINSTFETCAPYPVSERALQEMHSLLCFLTFYLVPLAIISVYYILIARTLVRSACNMPGEEHPHIRKQMESRKRLAKTVLVFVFLFALCWLPNHALYLYRSFTYSSSVDSSTSHLLASFLSRALAFSSSVVNPFALYWLSKTFRQHFKAQLCFACHRRHLDTRRNSLAHSQTGITMATMSGKSDGNNEFHEQLRLQQLYGGSREEGGGEDPNTYVDPEDGTVYDWDHEKRAWFPKLTEDFLAAYHANYGFNTEESESTPASADQPGPATQGGDAKKPPADGAEASQAKEGKQKGEKRKCDPGWFDVDEGKNTNVYVSGLPLDITPDEFVEVMSKCGIIMRDPITEEYKVKLYRDNQGNQKGDGLCCYLKLAEKLIDESEIRGYRLHVEAAHFELKGQYDSSKKKKKNKDYRKRLLRQQKQLDWKPEKKPGEARLRHERVLIIRNMFHPKDFEEDPLVLNEIGEDLRTECEKFGQVKKVLIFDRHPDGVASVAFKEPEEADVCQLALNGRWFGGRKLSAELWDGKTDYQEDPLVLNEIGEDLRTECEKFGQVKKVLIFDRHPDGVASVAFKEPEEADVCQLALNGRWFGGRKLSAELWDGKTDYQIEETSRERDERLKGWSSFLGDNSAVSVEKEAPKGEGPPKEDGPQPPTENTEESPARSPEPGGPVEEEEVAQGNGSSVSEDPGVESTDSSLADSEDEKEDVDEA</sequence>
<dbReference type="InterPro" id="IPR034392">
    <property type="entry name" value="TatSF1-like_RRM1"/>
</dbReference>
<dbReference type="Gene3D" id="3.30.70.330">
    <property type="match status" value="3"/>
</dbReference>
<keyword evidence="26" id="KW-0325">Glycoprotein</keyword>
<accession>A0A444UU00</accession>
<evidence type="ECO:0000256" key="22">
    <source>
        <dbReference type="ARBA" id="ARBA00023157"/>
    </source>
</evidence>
<evidence type="ECO:0000256" key="37">
    <source>
        <dbReference type="RuleBase" id="RU000688"/>
    </source>
</evidence>
<evidence type="ECO:0000256" key="30">
    <source>
        <dbReference type="ARBA" id="ARBA00023242"/>
    </source>
</evidence>
<feature type="transmembrane region" description="Helical" evidence="39">
    <location>
        <begin position="118"/>
        <end position="137"/>
    </location>
</feature>
<evidence type="ECO:0000256" key="20">
    <source>
        <dbReference type="ARBA" id="ARBA00023136"/>
    </source>
</evidence>
<dbReference type="InterPro" id="IPR000276">
    <property type="entry name" value="GPCR_Rhodpsn"/>
</dbReference>
<keyword evidence="17" id="KW-0007">Acetylation</keyword>
<keyword evidence="16 39" id="KW-1133">Transmembrane helix</keyword>
<dbReference type="PRINTS" id="PR00237">
    <property type="entry name" value="GPCRRHODOPSN"/>
</dbReference>
<dbReference type="GO" id="GO:0005684">
    <property type="term" value="C:U2-type spliceosomal complex"/>
    <property type="evidence" value="ECO:0007669"/>
    <property type="project" value="UniProtKB-ARBA"/>
</dbReference>
<dbReference type="GO" id="GO:0003723">
    <property type="term" value="F:RNA binding"/>
    <property type="evidence" value="ECO:0007669"/>
    <property type="project" value="UniProtKB-UniRule"/>
</dbReference>
<dbReference type="InterPro" id="IPR017452">
    <property type="entry name" value="GPCR_Rhodpsn_7TM"/>
</dbReference>
<keyword evidence="10 37" id="KW-0812">Transmembrane</keyword>
<evidence type="ECO:0000256" key="32">
    <source>
        <dbReference type="ARBA" id="ARBA00062124"/>
    </source>
</evidence>
<feature type="transmembrane region" description="Helical" evidence="39">
    <location>
        <begin position="157"/>
        <end position="176"/>
    </location>
</feature>
<keyword evidence="13" id="KW-0227">DNA damage</keyword>
<dbReference type="InterPro" id="IPR034393">
    <property type="entry name" value="TatSF1-like"/>
</dbReference>
<dbReference type="FunFam" id="3.30.70.330:FF:000202">
    <property type="entry name" value="HIV Tat-specific factor 1"/>
    <property type="match status" value="1"/>
</dbReference>
<dbReference type="Gene3D" id="1.20.1070.10">
    <property type="entry name" value="Rhodopsin 7-helix transmembrane proteins"/>
    <property type="match status" value="1"/>
</dbReference>
<evidence type="ECO:0000256" key="21">
    <source>
        <dbReference type="ARBA" id="ARBA00023139"/>
    </source>
</evidence>
<evidence type="ECO:0000259" key="41">
    <source>
        <dbReference type="PROSITE" id="PS50262"/>
    </source>
</evidence>
<evidence type="ECO:0000256" key="18">
    <source>
        <dbReference type="ARBA" id="ARBA00023015"/>
    </source>
</evidence>
<keyword evidence="43" id="KW-1185">Reference proteome</keyword>
<evidence type="ECO:0000256" key="4">
    <source>
        <dbReference type="ARBA" id="ARBA00007747"/>
    </source>
</evidence>
<keyword evidence="18" id="KW-0805">Transcription regulation</keyword>
<keyword evidence="21" id="KW-0564">Palmitate</keyword>
<feature type="region of interest" description="Disordered" evidence="38">
    <location>
        <begin position="1"/>
        <end position="26"/>
    </location>
</feature>
<dbReference type="CDD" id="cd12282">
    <property type="entry name" value="RRM2_TatSF1_like"/>
    <property type="match status" value="2"/>
</dbReference>
<evidence type="ECO:0000256" key="6">
    <source>
        <dbReference type="ARBA" id="ARBA00022475"/>
    </source>
</evidence>
<dbReference type="InterPro" id="IPR012677">
    <property type="entry name" value="Nucleotide-bd_a/b_plait_sf"/>
</dbReference>
<comment type="subcellular location">
    <subcellularLocation>
        <location evidence="3">Cell membrane</location>
        <topology evidence="3">Multi-pass membrane protein</topology>
    </subcellularLocation>
    <subcellularLocation>
        <location evidence="2">Chromosome</location>
    </subcellularLocation>
    <subcellularLocation>
        <location evidence="1">Nucleus</location>
    </subcellularLocation>
</comment>
<keyword evidence="30" id="KW-0539">Nucleus</keyword>
<feature type="compositionally biased region" description="Basic and acidic residues" evidence="38">
    <location>
        <begin position="821"/>
        <end position="836"/>
    </location>
</feature>
<dbReference type="Pfam" id="PF00076">
    <property type="entry name" value="RRM_1"/>
    <property type="match status" value="2"/>
</dbReference>
<evidence type="ECO:0000256" key="3">
    <source>
        <dbReference type="ARBA" id="ARBA00004651"/>
    </source>
</evidence>
<feature type="domain" description="G-protein coupled receptors family 1 profile" evidence="41">
    <location>
        <begin position="60"/>
        <end position="326"/>
    </location>
</feature>
<evidence type="ECO:0000256" key="24">
    <source>
        <dbReference type="ARBA" id="ARBA00023163"/>
    </source>
</evidence>
<evidence type="ECO:0000256" key="27">
    <source>
        <dbReference type="ARBA" id="ARBA00023187"/>
    </source>
</evidence>
<evidence type="ECO:0000256" key="5">
    <source>
        <dbReference type="ARBA" id="ARBA00022454"/>
    </source>
</evidence>
<gene>
    <name evidence="42" type="ORF">EOD39_20968</name>
</gene>
<organism evidence="42 43">
    <name type="scientific">Acipenser ruthenus</name>
    <name type="common">Sterlet sturgeon</name>
    <dbReference type="NCBI Taxonomy" id="7906"/>
    <lineage>
        <taxon>Eukaryota</taxon>
        <taxon>Metazoa</taxon>
        <taxon>Chordata</taxon>
        <taxon>Craniata</taxon>
        <taxon>Vertebrata</taxon>
        <taxon>Euteleostomi</taxon>
        <taxon>Actinopterygii</taxon>
        <taxon>Chondrostei</taxon>
        <taxon>Acipenseriformes</taxon>
        <taxon>Acipenseridae</taxon>
        <taxon>Acipenser</taxon>
    </lineage>
</organism>
<dbReference type="SUPFAM" id="SSF54928">
    <property type="entry name" value="RNA-binding domain, RBD"/>
    <property type="match status" value="3"/>
</dbReference>
<keyword evidence="22" id="KW-1015">Disulfide bond</keyword>
<keyword evidence="5" id="KW-0158">Chromosome</keyword>
<feature type="transmembrane region" description="Helical" evidence="39">
    <location>
        <begin position="212"/>
        <end position="235"/>
    </location>
</feature>
<reference evidence="42 43" key="1">
    <citation type="submission" date="2019-01" db="EMBL/GenBank/DDBJ databases">
        <title>Draft Genome and Complete Hox-Cluster Characterization of the Sterlet Sturgeon (Acipenser ruthenus).</title>
        <authorList>
            <person name="Wei Q."/>
        </authorList>
    </citation>
    <scope>NUCLEOTIDE SEQUENCE [LARGE SCALE GENOMIC DNA]</scope>
    <source>
        <strain evidence="42">WHYD16114868_AA</strain>
        <tissue evidence="42">Blood</tissue>
    </source>
</reference>
<evidence type="ECO:0000256" key="26">
    <source>
        <dbReference type="ARBA" id="ARBA00023180"/>
    </source>
</evidence>
<dbReference type="PROSITE" id="PS50262">
    <property type="entry name" value="G_PROTEIN_RECEP_F1_2"/>
    <property type="match status" value="1"/>
</dbReference>
<dbReference type="Proteomes" id="UP000289886">
    <property type="component" value="Unassembled WGS sequence"/>
</dbReference>
<dbReference type="PANTHER" id="PTHR15608">
    <property type="entry name" value="SPLICING FACTOR U2AF-ASSOCIATED PROTEIN 2"/>
    <property type="match status" value="1"/>
</dbReference>
<comment type="similarity">
    <text evidence="37">Belongs to the G-protein coupled receptor 1 family.</text>
</comment>
<evidence type="ECO:0000256" key="12">
    <source>
        <dbReference type="ARBA" id="ARBA00022737"/>
    </source>
</evidence>
<proteinExistence type="inferred from homology"/>
<evidence type="ECO:0000256" key="2">
    <source>
        <dbReference type="ARBA" id="ARBA00004286"/>
    </source>
</evidence>
<evidence type="ECO:0000256" key="29">
    <source>
        <dbReference type="ARBA" id="ARBA00023224"/>
    </source>
</evidence>
<dbReference type="InterPro" id="IPR001556">
    <property type="entry name" value="Bombsn_rcpt-like"/>
</dbReference>
<evidence type="ECO:0000256" key="14">
    <source>
        <dbReference type="ARBA" id="ARBA00022843"/>
    </source>
</evidence>
<comment type="caution">
    <text evidence="42">The sequence shown here is derived from an EMBL/GenBank/DDBJ whole genome shotgun (WGS) entry which is preliminary data.</text>
</comment>
<feature type="transmembrane region" description="Helical" evidence="39">
    <location>
        <begin position="47"/>
        <end position="69"/>
    </location>
</feature>
<feature type="transmembrane region" description="Helical" evidence="39">
    <location>
        <begin position="265"/>
        <end position="289"/>
    </location>
</feature>
<evidence type="ECO:0000256" key="9">
    <source>
        <dbReference type="ARBA" id="ARBA00022664"/>
    </source>
</evidence>
<keyword evidence="31" id="KW-0449">Lipoprotein</keyword>
<dbReference type="InterPro" id="IPR035979">
    <property type="entry name" value="RBD_domain_sf"/>
</dbReference>
<keyword evidence="9" id="KW-0507">mRNA processing</keyword>
<evidence type="ECO:0000256" key="23">
    <source>
        <dbReference type="ARBA" id="ARBA00023159"/>
    </source>
</evidence>
<comment type="similarity">
    <text evidence="4">Belongs to the HTATSF1 family.</text>
</comment>
<evidence type="ECO:0000256" key="16">
    <source>
        <dbReference type="ARBA" id="ARBA00022989"/>
    </source>
</evidence>
<dbReference type="PRINTS" id="PR00358">
    <property type="entry name" value="BOMBESINR"/>
</dbReference>
<evidence type="ECO:0000256" key="25">
    <source>
        <dbReference type="ARBA" id="ARBA00023170"/>
    </source>
</evidence>
<dbReference type="GO" id="GO:0005694">
    <property type="term" value="C:chromosome"/>
    <property type="evidence" value="ECO:0007669"/>
    <property type="project" value="UniProtKB-SubCell"/>
</dbReference>
<dbReference type="SUPFAM" id="SSF81321">
    <property type="entry name" value="Family A G protein-coupled receptor-like"/>
    <property type="match status" value="1"/>
</dbReference>
<feature type="domain" description="RRM" evidence="40">
    <location>
        <begin position="628"/>
        <end position="713"/>
    </location>
</feature>
<feature type="region of interest" description="Disordered" evidence="38">
    <location>
        <begin position="799"/>
        <end position="897"/>
    </location>
</feature>
<feature type="compositionally biased region" description="Acidic residues" evidence="38">
    <location>
        <begin position="886"/>
        <end position="897"/>
    </location>
</feature>
<evidence type="ECO:0000256" key="10">
    <source>
        <dbReference type="ARBA" id="ARBA00022692"/>
    </source>
</evidence>
<evidence type="ECO:0000256" key="11">
    <source>
        <dbReference type="ARBA" id="ARBA00022728"/>
    </source>
</evidence>
<feature type="compositionally biased region" description="Polar residues" evidence="38">
    <location>
        <begin position="442"/>
        <end position="451"/>
    </location>
</feature>
<dbReference type="CDD" id="cd12281">
    <property type="entry name" value="RRM1_TatSF1_like"/>
    <property type="match status" value="1"/>
</dbReference>
<keyword evidence="24" id="KW-0804">Transcription</keyword>
<evidence type="ECO:0000256" key="15">
    <source>
        <dbReference type="ARBA" id="ARBA00022884"/>
    </source>
</evidence>
<keyword evidence="6" id="KW-1003">Cell membrane</keyword>
<dbReference type="SMART" id="SM00361">
    <property type="entry name" value="RRM_1"/>
    <property type="match status" value="2"/>
</dbReference>
<dbReference type="InterPro" id="IPR000504">
    <property type="entry name" value="RRM_dom"/>
</dbReference>
<comment type="subunit">
    <text evidence="32">Component of the 17S U2 SnRNP complex, a ribonucleoprotein complex that contains small nuclear RNA (snRNA) U2 and a number of specific proteins. Within the 17S U2 SnRNP complex, interacts (via UHM region) directly with SF3B1. Component of a complex which is at least composed of HTATSF1/Tat-SF1, the P-TEFb complex components CDK9 and CCNT1, RNA polymerase II, SUPT5H, and NCL/nucleolin. Interacts with GTF2F2/RAP30 and POLR2A. Interacts with TCERG1/CA150. Interacts with (poly-ADP-ribosylated) RPA1; promoting HTATSF1 recruitment to DNA damage sites. Interacts (when phosphorylated) with TOPBP1; promoting recruitment of TOPBP1 to DNA damage sites during S-phase.</text>
</comment>
<dbReference type="PROSITE" id="PS50102">
    <property type="entry name" value="RRM"/>
    <property type="match status" value="2"/>
</dbReference>
<feature type="compositionally biased region" description="Basic and acidic residues" evidence="38">
    <location>
        <begin position="476"/>
        <end position="490"/>
    </location>
</feature>
<evidence type="ECO:0000259" key="40">
    <source>
        <dbReference type="PROSITE" id="PS50102"/>
    </source>
</evidence>
<evidence type="ECO:0000256" key="17">
    <source>
        <dbReference type="ARBA" id="ARBA00022990"/>
    </source>
</evidence>
<protein>
    <recommendedName>
        <fullName evidence="33">17S U2 SnRNP complex component HTATSF1</fullName>
    </recommendedName>
    <alternativeName>
        <fullName evidence="35">GRP-preferring bombesin receptor</fullName>
    </alternativeName>
    <alternativeName>
        <fullName evidence="34">Gastrin-releasing peptide receptor</fullName>
    </alternativeName>
</protein>
<evidence type="ECO:0000256" key="8">
    <source>
        <dbReference type="ARBA" id="ARBA00022553"/>
    </source>
</evidence>
<feature type="transmembrane region" description="Helical" evidence="39">
    <location>
        <begin position="81"/>
        <end position="106"/>
    </location>
</feature>
<dbReference type="GO" id="GO:0005886">
    <property type="term" value="C:plasma membrane"/>
    <property type="evidence" value="ECO:0007669"/>
    <property type="project" value="UniProtKB-SubCell"/>
</dbReference>
<evidence type="ECO:0000256" key="34">
    <source>
        <dbReference type="ARBA" id="ARBA00073996"/>
    </source>
</evidence>
<dbReference type="AlphaFoldDB" id="A0A444UU00"/>
<keyword evidence="20 39" id="KW-0472">Membrane</keyword>
<feature type="region of interest" description="Disordered" evidence="38">
    <location>
        <begin position="391"/>
        <end position="410"/>
    </location>
</feature>
<keyword evidence="29 37" id="KW-0807">Transducer</keyword>
<evidence type="ECO:0000256" key="7">
    <source>
        <dbReference type="ARBA" id="ARBA00022499"/>
    </source>
</evidence>
<evidence type="ECO:0000313" key="42">
    <source>
        <dbReference type="EMBL" id="RXM91641.1"/>
    </source>
</evidence>
<evidence type="ECO:0000256" key="33">
    <source>
        <dbReference type="ARBA" id="ARBA00073773"/>
    </source>
</evidence>
<evidence type="ECO:0000256" key="13">
    <source>
        <dbReference type="ARBA" id="ARBA00022763"/>
    </source>
</evidence>
<dbReference type="EMBL" id="SCEB01008120">
    <property type="protein sequence ID" value="RXM91641.1"/>
    <property type="molecule type" value="Genomic_DNA"/>
</dbReference>
<dbReference type="GO" id="GO:0005686">
    <property type="term" value="C:U2 snRNP"/>
    <property type="evidence" value="ECO:0007669"/>
    <property type="project" value="TreeGrafter"/>
</dbReference>
<keyword evidence="19 37" id="KW-0297">G-protein coupled receptor</keyword>
<dbReference type="PANTHER" id="PTHR15608:SF0">
    <property type="entry name" value="HIV TAT-SPECIFIC FACTOR 1"/>
    <property type="match status" value="1"/>
</dbReference>
<keyword evidence="12" id="KW-0677">Repeat</keyword>
<evidence type="ECO:0000313" key="43">
    <source>
        <dbReference type="Proteomes" id="UP000289886"/>
    </source>
</evidence>
<dbReference type="FunFam" id="1.20.1070.10:FF:000122">
    <property type="entry name" value="Gastrin-releasing peptide receptor"/>
    <property type="match status" value="1"/>
</dbReference>
<keyword evidence="23" id="KW-0010">Activator</keyword>
<keyword evidence="28" id="KW-0234">DNA repair</keyword>
<dbReference type="PROSITE" id="PS00237">
    <property type="entry name" value="G_PROTEIN_RECEP_F1_1"/>
    <property type="match status" value="1"/>
</dbReference>
<dbReference type="GO" id="GO:0000398">
    <property type="term" value="P:mRNA splicing, via spliceosome"/>
    <property type="evidence" value="ECO:0007669"/>
    <property type="project" value="InterPro"/>
</dbReference>
<evidence type="ECO:0000256" key="36">
    <source>
        <dbReference type="PROSITE-ProRule" id="PRU00176"/>
    </source>
</evidence>
<feature type="domain" description="RRM" evidence="40">
    <location>
        <begin position="729"/>
        <end position="789"/>
    </location>
</feature>
<keyword evidence="7" id="KW-1017">Isopeptide bond</keyword>
<name>A0A444UU00_ACIRT</name>
<evidence type="ECO:0000256" key="19">
    <source>
        <dbReference type="ARBA" id="ARBA00023040"/>
    </source>
</evidence>
<dbReference type="SMART" id="SM00360">
    <property type="entry name" value="RRM"/>
    <property type="match status" value="3"/>
</dbReference>
<dbReference type="Pfam" id="PF00001">
    <property type="entry name" value="7tm_1"/>
    <property type="match status" value="1"/>
</dbReference>
<keyword evidence="27" id="KW-0508">mRNA splicing</keyword>
<evidence type="ECO:0000256" key="31">
    <source>
        <dbReference type="ARBA" id="ARBA00023288"/>
    </source>
</evidence>